<dbReference type="GeneTree" id="ENSGT00940000156837"/>
<dbReference type="Proteomes" id="UP000018468">
    <property type="component" value="Linkage group LG7"/>
</dbReference>
<evidence type="ECO:0000313" key="5">
    <source>
        <dbReference type="Proteomes" id="UP000018468"/>
    </source>
</evidence>
<dbReference type="InParanoid" id="W5NLS2"/>
<dbReference type="GO" id="GO:0015616">
    <property type="term" value="F:DNA translocase activity"/>
    <property type="evidence" value="ECO:0000318"/>
    <property type="project" value="GO_Central"/>
</dbReference>
<keyword evidence="1" id="KW-0378">Hydrolase</keyword>
<dbReference type="SMART" id="SM00487">
    <property type="entry name" value="DEXDc"/>
    <property type="match status" value="1"/>
</dbReference>
<dbReference type="FunFam" id="3.40.50.10810:FF:000042">
    <property type="entry name" value="SNF2 family helicase-like protein"/>
    <property type="match status" value="1"/>
</dbReference>
<organism evidence="4 5">
    <name type="scientific">Lepisosteus oculatus</name>
    <name type="common">Spotted gar</name>
    <dbReference type="NCBI Taxonomy" id="7918"/>
    <lineage>
        <taxon>Eukaryota</taxon>
        <taxon>Metazoa</taxon>
        <taxon>Chordata</taxon>
        <taxon>Craniata</taxon>
        <taxon>Vertebrata</taxon>
        <taxon>Euteleostomi</taxon>
        <taxon>Actinopterygii</taxon>
        <taxon>Neopterygii</taxon>
        <taxon>Holostei</taxon>
        <taxon>Semionotiformes</taxon>
        <taxon>Lepisosteidae</taxon>
        <taxon>Lepisosteus</taxon>
    </lineage>
</organism>
<evidence type="ECO:0000256" key="1">
    <source>
        <dbReference type="ARBA" id="ARBA00022806"/>
    </source>
</evidence>
<reference evidence="5" key="1">
    <citation type="submission" date="2011-12" db="EMBL/GenBank/DDBJ databases">
        <title>The Draft Genome of Lepisosteus oculatus.</title>
        <authorList>
            <consortium name="The Broad Institute Genome Assembly &amp; Analysis Group"/>
            <consortium name="Computational R&amp;D Group"/>
            <consortium name="and Sequencing Platform"/>
            <person name="Di Palma F."/>
            <person name="Alfoldi J."/>
            <person name="Johnson J."/>
            <person name="Berlin A."/>
            <person name="Gnerre S."/>
            <person name="Jaffe D."/>
            <person name="MacCallum I."/>
            <person name="Young S."/>
            <person name="Walker B.J."/>
            <person name="Lander E.S."/>
            <person name="Lindblad-Toh K."/>
        </authorList>
    </citation>
    <scope>NUCLEOTIDE SEQUENCE [LARGE SCALE GENOMIC DNA]</scope>
</reference>
<proteinExistence type="predicted"/>
<evidence type="ECO:0000313" key="4">
    <source>
        <dbReference type="Ensembl" id="ENSLOCP00000021581.1"/>
    </source>
</evidence>
<dbReference type="SUPFAM" id="SSF52540">
    <property type="entry name" value="P-loop containing nucleoside triphosphate hydrolases"/>
    <property type="match status" value="1"/>
</dbReference>
<reference evidence="4" key="3">
    <citation type="submission" date="2025-09" db="UniProtKB">
        <authorList>
            <consortium name="Ensembl"/>
        </authorList>
    </citation>
    <scope>IDENTIFICATION</scope>
</reference>
<feature type="domain" description="Helicase ATP-binding" evidence="3">
    <location>
        <begin position="49"/>
        <end position="216"/>
    </location>
</feature>
<dbReference type="Pfam" id="PF00176">
    <property type="entry name" value="SNF2-rel_dom"/>
    <property type="match status" value="1"/>
</dbReference>
<dbReference type="STRING" id="7918.ENSLOCP00000021581"/>
<dbReference type="eggNOG" id="KOG0387">
    <property type="taxonomic scope" value="Eukaryota"/>
</dbReference>
<dbReference type="PANTHER" id="PTHR45629">
    <property type="entry name" value="SNF2/RAD54 FAMILY MEMBER"/>
    <property type="match status" value="1"/>
</dbReference>
<accession>W5NLS2</accession>
<dbReference type="InterPro" id="IPR027417">
    <property type="entry name" value="P-loop_NTPase"/>
</dbReference>
<dbReference type="OMA" id="AALTHIC"/>
<keyword evidence="5" id="KW-1185">Reference proteome</keyword>
<keyword evidence="1" id="KW-0347">Helicase</keyword>
<reference evidence="4" key="2">
    <citation type="submission" date="2025-08" db="UniProtKB">
        <authorList>
            <consortium name="Ensembl"/>
        </authorList>
    </citation>
    <scope>IDENTIFICATION</scope>
</reference>
<dbReference type="PANTHER" id="PTHR45629:SF7">
    <property type="entry name" value="DNA EXCISION REPAIR PROTEIN ERCC-6-RELATED"/>
    <property type="match status" value="1"/>
</dbReference>
<dbReference type="EMBL" id="AHAT01022160">
    <property type="status" value="NOT_ANNOTATED_CDS"/>
    <property type="molecule type" value="Genomic_DNA"/>
</dbReference>
<dbReference type="GO" id="GO:0004386">
    <property type="term" value="F:helicase activity"/>
    <property type="evidence" value="ECO:0007669"/>
    <property type="project" value="UniProtKB-KW"/>
</dbReference>
<keyword evidence="1" id="KW-0067">ATP-binding</keyword>
<keyword evidence="1" id="KW-0547">Nucleotide-binding</keyword>
<dbReference type="PROSITE" id="PS51192">
    <property type="entry name" value="HELICASE_ATP_BIND_1"/>
    <property type="match status" value="1"/>
</dbReference>
<evidence type="ECO:0000259" key="3">
    <source>
        <dbReference type="PROSITE" id="PS51192"/>
    </source>
</evidence>
<sequence>MERKQSRELLEEAAQEQSVDVLNSGFLLPKSLFDKMYEHQKKGLAFLYEAYKKNKKGVILADDPGMGKTVQIVMFLAGMKNMKQIRSVLLVMPFRLLKNWIEELKKWTPDINFFTFHTTNKHRVRNLNEVKQTGDVLLTTYKMLLTNLQTFSTNNEEAFVWDCVIFDKAHEIKNQSSKSFKAADVIPAKTRFLLSSAPVQNNLQELWSLTHLACQGSLLGTYPTFRKLYENPIMRGREKHASPSEKALGLKTSESLTGVIKPYILRRTKEDIQRESKEQEPDKENPVATDSVKMAQNSKKNDLVVWVYLSPLQERLYKKFISTRCLADLLTNNDSLMKICNHPRLLTVREYSELLDWDELGLDLSHSEFIEDFDENNMFWLPSENLIQESGKIAFL</sequence>
<dbReference type="Gene3D" id="3.40.50.300">
    <property type="entry name" value="P-loop containing nucleotide triphosphate hydrolases"/>
    <property type="match status" value="1"/>
</dbReference>
<dbReference type="HOGENOM" id="CLU_000315_17_8_1"/>
<evidence type="ECO:0000256" key="2">
    <source>
        <dbReference type="SAM" id="MobiDB-lite"/>
    </source>
</evidence>
<dbReference type="GO" id="GO:0006281">
    <property type="term" value="P:DNA repair"/>
    <property type="evidence" value="ECO:0000318"/>
    <property type="project" value="GO_Central"/>
</dbReference>
<feature type="compositionally biased region" description="Basic and acidic residues" evidence="2">
    <location>
        <begin position="270"/>
        <end position="285"/>
    </location>
</feature>
<feature type="region of interest" description="Disordered" evidence="2">
    <location>
        <begin position="270"/>
        <end position="293"/>
    </location>
</feature>
<dbReference type="InterPro" id="IPR050496">
    <property type="entry name" value="SNF2_RAD54_helicase_repair"/>
</dbReference>
<dbReference type="InterPro" id="IPR038718">
    <property type="entry name" value="SNF2-like_sf"/>
</dbReference>
<dbReference type="AlphaFoldDB" id="W5NLS2"/>
<dbReference type="Gene3D" id="3.40.50.10810">
    <property type="entry name" value="Tandem AAA-ATPase domain"/>
    <property type="match status" value="1"/>
</dbReference>
<protein>
    <recommendedName>
        <fullName evidence="3">Helicase ATP-binding domain-containing protein</fullName>
    </recommendedName>
</protein>
<dbReference type="Bgee" id="ENSLOCG00000017476">
    <property type="expression patterns" value="Expressed in embryo"/>
</dbReference>
<dbReference type="InterPro" id="IPR014001">
    <property type="entry name" value="Helicase_ATP-bd"/>
</dbReference>
<name>W5NLS2_LEPOC</name>
<dbReference type="Ensembl" id="ENSLOCT00000021618.1">
    <property type="protein sequence ID" value="ENSLOCP00000021581.1"/>
    <property type="gene ID" value="ENSLOCG00000017476.1"/>
</dbReference>
<dbReference type="GO" id="GO:0005524">
    <property type="term" value="F:ATP binding"/>
    <property type="evidence" value="ECO:0007669"/>
    <property type="project" value="InterPro"/>
</dbReference>
<dbReference type="InterPro" id="IPR000330">
    <property type="entry name" value="SNF2_N"/>
</dbReference>